<sequence>MKQESRPISELRVQILDFTRDDENMRLVVETGSFARQTAPAPDKFSDLDIEFYARNPQVLLDSQIWIEGFGAVLICLNLENDGFNPTRLALYQSGAKVDFSIYNAQLL</sequence>
<proteinExistence type="predicted"/>
<dbReference type="Gene3D" id="3.30.460.10">
    <property type="entry name" value="Beta Polymerase, domain 2"/>
    <property type="match status" value="1"/>
</dbReference>
<dbReference type="InParanoid" id="A0A2S8SUP3"/>
<gene>
    <name evidence="1" type="ORF">B1R32_105171</name>
</gene>
<dbReference type="InterPro" id="IPR043519">
    <property type="entry name" value="NT_sf"/>
</dbReference>
<dbReference type="Proteomes" id="UP000237684">
    <property type="component" value="Unassembled WGS sequence"/>
</dbReference>
<protein>
    <submittedName>
        <fullName evidence="1">Streptomycin adenylyltransferase</fullName>
    </submittedName>
</protein>
<keyword evidence="1" id="KW-0548">Nucleotidyltransferase</keyword>
<dbReference type="GO" id="GO:0016779">
    <property type="term" value="F:nucleotidyltransferase activity"/>
    <property type="evidence" value="ECO:0007669"/>
    <property type="project" value="UniProtKB-KW"/>
</dbReference>
<dbReference type="InterPro" id="IPR007530">
    <property type="entry name" value="Aminoglycoside_adenylylTfrase"/>
</dbReference>
<dbReference type="EMBL" id="NIGF01000005">
    <property type="protein sequence ID" value="PQV64489.1"/>
    <property type="molecule type" value="Genomic_DNA"/>
</dbReference>
<dbReference type="AlphaFoldDB" id="A0A2S8SUP3"/>
<comment type="caution">
    <text evidence="1">The sequence shown here is derived from an EMBL/GenBank/DDBJ whole genome shotgun (WGS) entry which is preliminary data.</text>
</comment>
<reference evidence="1 2" key="1">
    <citation type="journal article" date="2018" name="Syst. Appl. Microbiol.">
        <title>Abditibacterium utsteinense sp. nov., the first cultivated member of candidate phylum FBP, isolated from ice-free Antarctic soil samples.</title>
        <authorList>
            <person name="Tahon G."/>
            <person name="Tytgat B."/>
            <person name="Lebbe L."/>
            <person name="Carlier A."/>
            <person name="Willems A."/>
        </authorList>
    </citation>
    <scope>NUCLEOTIDE SEQUENCE [LARGE SCALE GENOMIC DNA]</scope>
    <source>
        <strain evidence="1 2">LMG 29911</strain>
    </source>
</reference>
<organism evidence="1 2">
    <name type="scientific">Abditibacterium utsteinense</name>
    <dbReference type="NCBI Taxonomy" id="1960156"/>
    <lineage>
        <taxon>Bacteria</taxon>
        <taxon>Pseudomonadati</taxon>
        <taxon>Abditibacteriota</taxon>
        <taxon>Abditibacteriia</taxon>
        <taxon>Abditibacteriales</taxon>
        <taxon>Abditibacteriaceae</taxon>
        <taxon>Abditibacterium</taxon>
    </lineage>
</organism>
<evidence type="ECO:0000313" key="2">
    <source>
        <dbReference type="Proteomes" id="UP000237684"/>
    </source>
</evidence>
<name>A0A2S8SUP3_9BACT</name>
<evidence type="ECO:0000313" key="1">
    <source>
        <dbReference type="EMBL" id="PQV64489.1"/>
    </source>
</evidence>
<dbReference type="Pfam" id="PF04439">
    <property type="entry name" value="Adenyl_transf"/>
    <property type="match status" value="1"/>
</dbReference>
<accession>A0A2S8SUP3</accession>
<keyword evidence="1" id="KW-0808">Transferase</keyword>
<keyword evidence="2" id="KW-1185">Reference proteome</keyword>
<dbReference type="SUPFAM" id="SSF81301">
    <property type="entry name" value="Nucleotidyltransferase"/>
    <property type="match status" value="1"/>
</dbReference>
<dbReference type="OrthoDB" id="9776406at2"/>